<dbReference type="GO" id="GO:0005524">
    <property type="term" value="F:ATP binding"/>
    <property type="evidence" value="ECO:0007669"/>
    <property type="project" value="UniProtKB-KW"/>
</dbReference>
<evidence type="ECO:0000259" key="16">
    <source>
        <dbReference type="PROSITE" id="PS50851"/>
    </source>
</evidence>
<comment type="catalytic activity">
    <reaction evidence="1">
        <text>ATP + protein L-histidine = ADP + protein N-phospho-L-histidine.</text>
        <dbReference type="EC" id="2.7.13.3"/>
    </reaction>
</comment>
<reference evidence="18 19" key="1">
    <citation type="journal article" date="2013" name="Genome Announc.">
        <title>Draft Genome Sequence of the Cellulolytic, Mesophilic, Anaerobic Bacterium Clostridium termitidis Strain CT1112 (DSM 5398).</title>
        <authorList>
            <person name="Lal S."/>
            <person name="Ramachandran U."/>
            <person name="Zhang X."/>
            <person name="Munir R."/>
            <person name="Sparling R."/>
            <person name="Levin D.B."/>
        </authorList>
    </citation>
    <scope>NUCLEOTIDE SEQUENCE [LARGE SCALE GENOMIC DNA]</scope>
    <source>
        <strain evidence="18 19">CT1112</strain>
    </source>
</reference>
<feature type="domain" description="CheW-like" evidence="16">
    <location>
        <begin position="541"/>
        <end position="675"/>
    </location>
</feature>
<dbReference type="PROSITE" id="PS50109">
    <property type="entry name" value="HIS_KIN"/>
    <property type="match status" value="1"/>
</dbReference>
<evidence type="ECO:0000313" key="18">
    <source>
        <dbReference type="EMBL" id="EMS70004.1"/>
    </source>
</evidence>
<dbReference type="AlphaFoldDB" id="S0FLG2"/>
<dbReference type="PATRIC" id="fig|1195236.3.peg.4487"/>
<dbReference type="InterPro" id="IPR036890">
    <property type="entry name" value="HATPase_C_sf"/>
</dbReference>
<comment type="function">
    <text evidence="13">Involved in the transmission of sensory signals from the chemoreceptors to the flagellar motors. CheA is autophosphorylated; it can transfer its phosphate group to either CheB or CheY.</text>
</comment>
<dbReference type="InterPro" id="IPR004358">
    <property type="entry name" value="Sig_transdc_His_kin-like_C"/>
</dbReference>
<keyword evidence="7 14" id="KW-0597">Phosphoprotein</keyword>
<evidence type="ECO:0000256" key="14">
    <source>
        <dbReference type="PROSITE-ProRule" id="PRU00110"/>
    </source>
</evidence>
<accession>S0FLG2</accession>
<keyword evidence="11" id="KW-0067">ATP-binding</keyword>
<dbReference type="STRING" id="1195236.CTER_4309"/>
<dbReference type="SUPFAM" id="SSF55874">
    <property type="entry name" value="ATPase domain of HSP90 chaperone/DNA topoisomerase II/histidine kinase"/>
    <property type="match status" value="1"/>
</dbReference>
<dbReference type="SMART" id="SM01231">
    <property type="entry name" value="H-kinase_dim"/>
    <property type="match status" value="1"/>
</dbReference>
<dbReference type="Pfam" id="PF01627">
    <property type="entry name" value="Hpt"/>
    <property type="match status" value="1"/>
</dbReference>
<dbReference type="Pfam" id="PF07194">
    <property type="entry name" value="P2"/>
    <property type="match status" value="1"/>
</dbReference>
<dbReference type="InterPro" id="IPR005467">
    <property type="entry name" value="His_kinase_dom"/>
</dbReference>
<dbReference type="InterPro" id="IPR036097">
    <property type="entry name" value="HisK_dim/P_sf"/>
</dbReference>
<keyword evidence="6" id="KW-0145">Chemotaxis</keyword>
<evidence type="ECO:0000259" key="15">
    <source>
        <dbReference type="PROSITE" id="PS50109"/>
    </source>
</evidence>
<dbReference type="Gene3D" id="3.30.565.10">
    <property type="entry name" value="Histidine kinase-like ATPase, C-terminal domain"/>
    <property type="match status" value="1"/>
</dbReference>
<dbReference type="SUPFAM" id="SSF47226">
    <property type="entry name" value="Histidine-containing phosphotransfer domain, HPT domain"/>
    <property type="match status" value="1"/>
</dbReference>
<dbReference type="InterPro" id="IPR010808">
    <property type="entry name" value="CheA_P2-bd"/>
</dbReference>
<comment type="subcellular location">
    <subcellularLocation>
        <location evidence="2">Cytoplasm</location>
    </subcellularLocation>
</comment>
<evidence type="ECO:0000256" key="9">
    <source>
        <dbReference type="ARBA" id="ARBA00022741"/>
    </source>
</evidence>
<dbReference type="InterPro" id="IPR036641">
    <property type="entry name" value="HPT_dom_sf"/>
</dbReference>
<evidence type="ECO:0000256" key="8">
    <source>
        <dbReference type="ARBA" id="ARBA00022679"/>
    </source>
</evidence>
<keyword evidence="8 18" id="KW-0808">Transferase</keyword>
<dbReference type="Gene3D" id="1.20.120.160">
    <property type="entry name" value="HPT domain"/>
    <property type="match status" value="1"/>
</dbReference>
<sequence>MSDYINTEPMQEIFVFETSQLIEQLEQIILYSEKKNGLESQINEIFRIMHTIKGSSAMMCFNNISLLAHSVEDVFFHLRENKPPQVDYMYLTDIMLKVIDFIGSEVVKIKNKEESYKDPSNIIHLLTNFLSDLKTSRTGEEINRSAHEAGEPDNNPGIHNYAYKAVITFEEDCEMESMRAFAVIHTLQQVAYGISHLPEEILDKDSCNKEIRAKGLTVRFCCRLPESEVRQFLEETMFLRELTIECEPVHADRESSEETEICLPGMEEDSTGKNSGEPAEADKLVNLSKQNFISVNIQKMNKLMDVVGELVISESMVTQNPELKGLELEGFKKAARHLKKITGELQDIVMSMRMVPLSTTFQKMNRIVRDMSKKLEKDIVFEITGEETEVDKNIIEHISDPLIHLIRNAIDHGIETREERILAGKGEIGKITLEAKNSGGDVWIILKDDGRGLDKEGIIRKAIENNILQRPASDMTDKEIYSIILLPGFSTKEEVTEFSGRGVGMDVVQKNIDKVGGTVQIDSNPGTGTTFSIKIPLTLAIMDGMTVRVGPATYTIPTVSIRESLKIRQNDVICDPDKNEMIMIRGQCYPILRLHRIFNVKAGTGKLEEGILILVESENESVCVFVDSLIGEQQVVVKALPQYIKQVQGISGCTLLGDGSISLIIDIASLINSKR</sequence>
<dbReference type="SUPFAM" id="SSF47384">
    <property type="entry name" value="Homodimeric domain of signal transducing histidine kinase"/>
    <property type="match status" value="1"/>
</dbReference>
<dbReference type="Pfam" id="PF02895">
    <property type="entry name" value="H-kinase_dim"/>
    <property type="match status" value="1"/>
</dbReference>
<dbReference type="SUPFAM" id="SSF55052">
    <property type="entry name" value="CheY-binding domain of CheA"/>
    <property type="match status" value="1"/>
</dbReference>
<dbReference type="Gene3D" id="2.30.30.40">
    <property type="entry name" value="SH3 Domains"/>
    <property type="match status" value="1"/>
</dbReference>
<dbReference type="FunFam" id="3.30.565.10:FF:000016">
    <property type="entry name" value="Chemotaxis protein CheA, putative"/>
    <property type="match status" value="1"/>
</dbReference>
<evidence type="ECO:0000256" key="10">
    <source>
        <dbReference type="ARBA" id="ARBA00022777"/>
    </source>
</evidence>
<evidence type="ECO:0000256" key="7">
    <source>
        <dbReference type="ARBA" id="ARBA00022553"/>
    </source>
</evidence>
<dbReference type="EMBL" id="AORV01000060">
    <property type="protein sequence ID" value="EMS70004.1"/>
    <property type="molecule type" value="Genomic_DNA"/>
</dbReference>
<dbReference type="SMART" id="SM00073">
    <property type="entry name" value="HPT"/>
    <property type="match status" value="1"/>
</dbReference>
<evidence type="ECO:0000256" key="6">
    <source>
        <dbReference type="ARBA" id="ARBA00022500"/>
    </source>
</evidence>
<keyword evidence="12" id="KW-0902">Two-component regulatory system</keyword>
<proteinExistence type="predicted"/>
<organism evidence="18 19">
    <name type="scientific">Ruminiclostridium cellobioparum subsp. termitidis CT1112</name>
    <dbReference type="NCBI Taxonomy" id="1195236"/>
    <lineage>
        <taxon>Bacteria</taxon>
        <taxon>Bacillati</taxon>
        <taxon>Bacillota</taxon>
        <taxon>Clostridia</taxon>
        <taxon>Eubacteriales</taxon>
        <taxon>Oscillospiraceae</taxon>
        <taxon>Ruminiclostridium</taxon>
    </lineage>
</organism>
<feature type="domain" description="Histidine kinase" evidence="15">
    <location>
        <begin position="335"/>
        <end position="539"/>
    </location>
</feature>
<dbReference type="PRINTS" id="PR00344">
    <property type="entry name" value="BCTRLSENSOR"/>
</dbReference>
<dbReference type="SUPFAM" id="SSF50341">
    <property type="entry name" value="CheW-like"/>
    <property type="match status" value="1"/>
</dbReference>
<dbReference type="PROSITE" id="PS50894">
    <property type="entry name" value="HPT"/>
    <property type="match status" value="1"/>
</dbReference>
<dbReference type="CDD" id="cd00088">
    <property type="entry name" value="HPT"/>
    <property type="match status" value="1"/>
</dbReference>
<comment type="caution">
    <text evidence="18">The sequence shown here is derived from an EMBL/GenBank/DDBJ whole genome shotgun (WGS) entry which is preliminary data.</text>
</comment>
<dbReference type="InterPro" id="IPR004105">
    <property type="entry name" value="CheA-like_dim"/>
</dbReference>
<dbReference type="EC" id="2.7.13.3" evidence="3"/>
<keyword evidence="9" id="KW-0547">Nucleotide-binding</keyword>
<evidence type="ECO:0000313" key="19">
    <source>
        <dbReference type="Proteomes" id="UP000014155"/>
    </source>
</evidence>
<evidence type="ECO:0000256" key="2">
    <source>
        <dbReference type="ARBA" id="ARBA00004496"/>
    </source>
</evidence>
<name>S0FLG2_RUMCE</name>
<dbReference type="InterPro" id="IPR051315">
    <property type="entry name" value="Bact_Chemotaxis_CheA"/>
</dbReference>
<protein>
    <recommendedName>
        <fullName evidence="4">Chemotaxis protein CheA</fullName>
        <ecNumber evidence="3">2.7.13.3</ecNumber>
    </recommendedName>
</protein>
<keyword evidence="10 18" id="KW-0418">Kinase</keyword>
<dbReference type="PANTHER" id="PTHR43395:SF10">
    <property type="entry name" value="CHEMOTAXIS PROTEIN CHEA"/>
    <property type="match status" value="1"/>
</dbReference>
<evidence type="ECO:0000256" key="4">
    <source>
        <dbReference type="ARBA" id="ARBA00021495"/>
    </source>
</evidence>
<keyword evidence="19" id="KW-1185">Reference proteome</keyword>
<evidence type="ECO:0000256" key="3">
    <source>
        <dbReference type="ARBA" id="ARBA00012438"/>
    </source>
</evidence>
<gene>
    <name evidence="18" type="ORF">CTER_4309</name>
</gene>
<dbReference type="SMART" id="SM00260">
    <property type="entry name" value="CheW"/>
    <property type="match status" value="1"/>
</dbReference>
<dbReference type="eggNOG" id="COG0643">
    <property type="taxonomic scope" value="Bacteria"/>
</dbReference>
<dbReference type="PANTHER" id="PTHR43395">
    <property type="entry name" value="SENSOR HISTIDINE KINASE CHEA"/>
    <property type="match status" value="1"/>
</dbReference>
<evidence type="ECO:0000256" key="11">
    <source>
        <dbReference type="ARBA" id="ARBA00022840"/>
    </source>
</evidence>
<dbReference type="InterPro" id="IPR036061">
    <property type="entry name" value="CheW-like_dom_sf"/>
</dbReference>
<evidence type="ECO:0000256" key="5">
    <source>
        <dbReference type="ARBA" id="ARBA00022490"/>
    </source>
</evidence>
<dbReference type="CDD" id="cd00731">
    <property type="entry name" value="CheA_reg"/>
    <property type="match status" value="1"/>
</dbReference>
<feature type="domain" description="HPt" evidence="17">
    <location>
        <begin position="3"/>
        <end position="109"/>
    </location>
</feature>
<dbReference type="GO" id="GO:0006935">
    <property type="term" value="P:chemotaxis"/>
    <property type="evidence" value="ECO:0007669"/>
    <property type="project" value="UniProtKB-KW"/>
</dbReference>
<dbReference type="GO" id="GO:0000155">
    <property type="term" value="F:phosphorelay sensor kinase activity"/>
    <property type="evidence" value="ECO:0007669"/>
    <property type="project" value="InterPro"/>
</dbReference>
<dbReference type="SMART" id="SM00387">
    <property type="entry name" value="HATPase_c"/>
    <property type="match status" value="1"/>
</dbReference>
<dbReference type="Gene3D" id="1.10.287.560">
    <property type="entry name" value="Histidine kinase CheA-like, homodimeric domain"/>
    <property type="match status" value="1"/>
</dbReference>
<evidence type="ECO:0000256" key="1">
    <source>
        <dbReference type="ARBA" id="ARBA00000085"/>
    </source>
</evidence>
<dbReference type="InterPro" id="IPR003594">
    <property type="entry name" value="HATPase_dom"/>
</dbReference>
<dbReference type="Proteomes" id="UP000014155">
    <property type="component" value="Unassembled WGS sequence"/>
</dbReference>
<dbReference type="PROSITE" id="PS50851">
    <property type="entry name" value="CHEW"/>
    <property type="match status" value="1"/>
</dbReference>
<evidence type="ECO:0000259" key="17">
    <source>
        <dbReference type="PROSITE" id="PS50894"/>
    </source>
</evidence>
<dbReference type="Pfam" id="PF02518">
    <property type="entry name" value="HATPase_c"/>
    <property type="match status" value="1"/>
</dbReference>
<evidence type="ECO:0000256" key="12">
    <source>
        <dbReference type="ARBA" id="ARBA00023012"/>
    </source>
</evidence>
<dbReference type="InterPro" id="IPR037006">
    <property type="entry name" value="CheA-like_homodim_sf"/>
</dbReference>
<keyword evidence="5" id="KW-0963">Cytoplasm</keyword>
<dbReference type="GO" id="GO:0005737">
    <property type="term" value="C:cytoplasm"/>
    <property type="evidence" value="ECO:0007669"/>
    <property type="project" value="UniProtKB-SubCell"/>
</dbReference>
<dbReference type="CDD" id="cd16916">
    <property type="entry name" value="HATPase_CheA-like"/>
    <property type="match status" value="1"/>
</dbReference>
<feature type="modified residue" description="Phosphohistidine" evidence="14">
    <location>
        <position position="50"/>
    </location>
</feature>
<dbReference type="InterPro" id="IPR002545">
    <property type="entry name" value="CheW-lke_dom"/>
</dbReference>
<evidence type="ECO:0000256" key="13">
    <source>
        <dbReference type="ARBA" id="ARBA00035100"/>
    </source>
</evidence>
<dbReference type="Pfam" id="PF01584">
    <property type="entry name" value="CheW"/>
    <property type="match status" value="1"/>
</dbReference>
<dbReference type="InterPro" id="IPR035891">
    <property type="entry name" value="CheY-binding_CheA"/>
</dbReference>
<dbReference type="InterPro" id="IPR008207">
    <property type="entry name" value="Sig_transdc_His_kin_Hpt_dom"/>
</dbReference>